<evidence type="ECO:0000313" key="16">
    <source>
        <dbReference type="EMBL" id="PZW43944.1"/>
    </source>
</evidence>
<evidence type="ECO:0000256" key="7">
    <source>
        <dbReference type="ARBA" id="ARBA00022723"/>
    </source>
</evidence>
<dbReference type="Pfam" id="PF00633">
    <property type="entry name" value="HHH"/>
    <property type="match status" value="1"/>
</dbReference>
<evidence type="ECO:0000259" key="15">
    <source>
        <dbReference type="SMART" id="SM00478"/>
    </source>
</evidence>
<dbReference type="Proteomes" id="UP000249542">
    <property type="component" value="Unassembled WGS sequence"/>
</dbReference>
<dbReference type="GO" id="GO:0006298">
    <property type="term" value="P:mismatch repair"/>
    <property type="evidence" value="ECO:0007669"/>
    <property type="project" value="TreeGrafter"/>
</dbReference>
<keyword evidence="17" id="KW-1185">Reference proteome</keyword>
<reference evidence="16 17" key="1">
    <citation type="submission" date="2018-06" db="EMBL/GenBank/DDBJ databases">
        <title>Genomic Encyclopedia of Archaeal and Bacterial Type Strains, Phase II (KMG-II): from individual species to whole genera.</title>
        <authorList>
            <person name="Goeker M."/>
        </authorList>
    </citation>
    <scope>NUCLEOTIDE SEQUENCE [LARGE SCALE GENOMIC DNA]</scope>
    <source>
        <strain evidence="16 17">DSM 15361</strain>
    </source>
</reference>
<dbReference type="Pfam" id="PF14815">
    <property type="entry name" value="NUDIX_4"/>
    <property type="match status" value="1"/>
</dbReference>
<comment type="caution">
    <text evidence="16">The sequence shown here is derived from an EMBL/GenBank/DDBJ whole genome shotgun (WGS) entry which is preliminary data.</text>
</comment>
<evidence type="ECO:0000256" key="2">
    <source>
        <dbReference type="ARBA" id="ARBA00002933"/>
    </source>
</evidence>
<dbReference type="GO" id="GO:0034039">
    <property type="term" value="F:8-oxo-7,8-dihydroguanine DNA N-glycosylase activity"/>
    <property type="evidence" value="ECO:0007669"/>
    <property type="project" value="TreeGrafter"/>
</dbReference>
<accession>A0A2W7IB71</accession>
<dbReference type="Gene3D" id="1.10.1670.10">
    <property type="entry name" value="Helix-hairpin-Helix base-excision DNA repair enzymes (C-terminal)"/>
    <property type="match status" value="1"/>
</dbReference>
<dbReference type="InterPro" id="IPR029119">
    <property type="entry name" value="MutY_C"/>
</dbReference>
<evidence type="ECO:0000256" key="4">
    <source>
        <dbReference type="ARBA" id="ARBA00012045"/>
    </source>
</evidence>
<dbReference type="InterPro" id="IPR005760">
    <property type="entry name" value="A/G_AdeGlyc_MutY"/>
</dbReference>
<evidence type="ECO:0000256" key="8">
    <source>
        <dbReference type="ARBA" id="ARBA00022763"/>
    </source>
</evidence>
<comment type="catalytic activity">
    <reaction evidence="1 14">
        <text>Hydrolyzes free adenine bases from 7,8-dihydro-8-oxoguanine:adenine mismatched double-stranded DNA, leaving an apurinic site.</text>
        <dbReference type="EC" id="3.2.2.31"/>
    </reaction>
</comment>
<dbReference type="GO" id="GO:0000701">
    <property type="term" value="F:purine-specific mismatch base pair DNA N-glycosylase activity"/>
    <property type="evidence" value="ECO:0007669"/>
    <property type="project" value="UniProtKB-EC"/>
</dbReference>
<dbReference type="SMART" id="SM00478">
    <property type="entry name" value="ENDO3c"/>
    <property type="match status" value="1"/>
</dbReference>
<dbReference type="CDD" id="cd00056">
    <property type="entry name" value="ENDO3c"/>
    <property type="match status" value="1"/>
</dbReference>
<dbReference type="GO" id="GO:0032357">
    <property type="term" value="F:oxidized purine DNA binding"/>
    <property type="evidence" value="ECO:0007669"/>
    <property type="project" value="TreeGrafter"/>
</dbReference>
<evidence type="ECO:0000256" key="13">
    <source>
        <dbReference type="ARBA" id="ARBA00023295"/>
    </source>
</evidence>
<gene>
    <name evidence="16" type="ORF">LX95_00273</name>
</gene>
<evidence type="ECO:0000313" key="17">
    <source>
        <dbReference type="Proteomes" id="UP000249542"/>
    </source>
</evidence>
<dbReference type="InterPro" id="IPR000445">
    <property type="entry name" value="HhH_motif"/>
</dbReference>
<dbReference type="InterPro" id="IPR023170">
    <property type="entry name" value="HhH_base_excis_C"/>
</dbReference>
<evidence type="ECO:0000256" key="3">
    <source>
        <dbReference type="ARBA" id="ARBA00008343"/>
    </source>
</evidence>
<keyword evidence="12" id="KW-0234">DNA repair</keyword>
<dbReference type="SUPFAM" id="SSF55811">
    <property type="entry name" value="Nudix"/>
    <property type="match status" value="1"/>
</dbReference>
<dbReference type="Gene3D" id="1.10.340.30">
    <property type="entry name" value="Hypothetical protein, domain 2"/>
    <property type="match status" value="1"/>
</dbReference>
<dbReference type="GO" id="GO:0046872">
    <property type="term" value="F:metal ion binding"/>
    <property type="evidence" value="ECO:0007669"/>
    <property type="project" value="UniProtKB-UniRule"/>
</dbReference>
<dbReference type="AlphaFoldDB" id="A0A2W7IB71"/>
<proteinExistence type="inferred from homology"/>
<keyword evidence="8 14" id="KW-0227">DNA damage</keyword>
<keyword evidence="11" id="KW-0411">Iron-sulfur</keyword>
<evidence type="ECO:0000256" key="14">
    <source>
        <dbReference type="RuleBase" id="RU365096"/>
    </source>
</evidence>
<organism evidence="16 17">
    <name type="scientific">Mesonia algae</name>
    <dbReference type="NCBI Taxonomy" id="213248"/>
    <lineage>
        <taxon>Bacteria</taxon>
        <taxon>Pseudomonadati</taxon>
        <taxon>Bacteroidota</taxon>
        <taxon>Flavobacteriia</taxon>
        <taxon>Flavobacteriales</taxon>
        <taxon>Flavobacteriaceae</taxon>
        <taxon>Mesonia</taxon>
    </lineage>
</organism>
<evidence type="ECO:0000256" key="5">
    <source>
        <dbReference type="ARBA" id="ARBA00022023"/>
    </source>
</evidence>
<dbReference type="NCBIfam" id="TIGR01084">
    <property type="entry name" value="mutY"/>
    <property type="match status" value="1"/>
</dbReference>
<sequence>MKFHNKLIDWYLVNARDLPWRKTQDPYPIWLSEIMLQQTRISQGLPYFFKFIEEFPTVFHLANASEDQVLKLWQGLGYYSRARNLHSTAKHVAYNLNGIFPNTYKELKTLKGVGDYTASAIASFCYREPVAVVDGNVYRVLSRFFGIDTPINSTEGVKEFKNLAQKLLDKKQPHIYNQAIMEFGALQCSPKSPDCNSCPLQTNCVAFQQDLISSLPRKLKKTKVQEKFYNYLVIVDSRENVLIEKRTGNGIWKNLYQFPLIESPKDCNLPKDLISFDENKIPQEILEKALLYNEEPIKHILSHRKLWVKFWVINIENLNFIENLSKSFIMTNQIDTFAVPVVIEKFIDTYGFSK</sequence>
<keyword evidence="9" id="KW-0378">Hydrolase</keyword>
<dbReference type="RefSeq" id="WP_111539624.1">
    <property type="nucleotide sequence ID" value="NZ_QKYV01000001.1"/>
</dbReference>
<dbReference type="FunFam" id="1.10.340.30:FF:000002">
    <property type="entry name" value="Adenine DNA glycosylase"/>
    <property type="match status" value="1"/>
</dbReference>
<dbReference type="GO" id="GO:0051539">
    <property type="term" value="F:4 iron, 4 sulfur cluster binding"/>
    <property type="evidence" value="ECO:0007669"/>
    <property type="project" value="UniProtKB-UniRule"/>
</dbReference>
<keyword evidence="10 14" id="KW-0408">Iron</keyword>
<dbReference type="Pfam" id="PF00730">
    <property type="entry name" value="HhH-GPD"/>
    <property type="match status" value="1"/>
</dbReference>
<name>A0A2W7IB71_9FLAO</name>
<dbReference type="CDD" id="cd03431">
    <property type="entry name" value="NUDIX_DNA_Glycosylase_C-MutY"/>
    <property type="match status" value="1"/>
</dbReference>
<dbReference type="InterPro" id="IPR003265">
    <property type="entry name" value="HhH-GPD_domain"/>
</dbReference>
<comment type="function">
    <text evidence="2">Adenine glycosylase active on G-A mispairs. MutY also corrects error-prone DNA synthesis past GO lesions which are due to the oxidatively damaged form of guanine: 7,8-dihydro-8-oxoguanine (8-oxo-dGTP).</text>
</comment>
<dbReference type="EC" id="3.2.2.31" evidence="4 14"/>
<evidence type="ECO:0000256" key="1">
    <source>
        <dbReference type="ARBA" id="ARBA00000843"/>
    </source>
</evidence>
<protein>
    <recommendedName>
        <fullName evidence="5 14">Adenine DNA glycosylase</fullName>
        <ecNumber evidence="4 14">3.2.2.31</ecNumber>
    </recommendedName>
</protein>
<dbReference type="GO" id="GO:0035485">
    <property type="term" value="F:adenine/guanine mispair binding"/>
    <property type="evidence" value="ECO:0007669"/>
    <property type="project" value="TreeGrafter"/>
</dbReference>
<keyword evidence="7" id="KW-0479">Metal-binding</keyword>
<comment type="cofactor">
    <cofactor evidence="14">
        <name>[4Fe-4S] cluster</name>
        <dbReference type="ChEBI" id="CHEBI:49883"/>
    </cofactor>
    <text evidence="14">Binds 1 [4Fe-4S] cluster.</text>
</comment>
<feature type="domain" description="HhH-GPD" evidence="15">
    <location>
        <begin position="35"/>
        <end position="186"/>
    </location>
</feature>
<keyword evidence="6" id="KW-0004">4Fe-4S</keyword>
<evidence type="ECO:0000256" key="11">
    <source>
        <dbReference type="ARBA" id="ARBA00023014"/>
    </source>
</evidence>
<dbReference type="InterPro" id="IPR011257">
    <property type="entry name" value="DNA_glycosylase"/>
</dbReference>
<dbReference type="Gene3D" id="3.90.79.10">
    <property type="entry name" value="Nucleoside Triphosphate Pyrophosphohydrolase"/>
    <property type="match status" value="1"/>
</dbReference>
<dbReference type="PANTHER" id="PTHR42944">
    <property type="entry name" value="ADENINE DNA GLYCOSYLASE"/>
    <property type="match status" value="1"/>
</dbReference>
<evidence type="ECO:0000256" key="12">
    <source>
        <dbReference type="ARBA" id="ARBA00023204"/>
    </source>
</evidence>
<keyword evidence="13 14" id="KW-0326">Glycosidase</keyword>
<dbReference type="EMBL" id="QKYV01000001">
    <property type="protein sequence ID" value="PZW43944.1"/>
    <property type="molecule type" value="Genomic_DNA"/>
</dbReference>
<evidence type="ECO:0000256" key="6">
    <source>
        <dbReference type="ARBA" id="ARBA00022485"/>
    </source>
</evidence>
<dbReference type="PANTHER" id="PTHR42944:SF1">
    <property type="entry name" value="ADENINE DNA GLYCOSYLASE"/>
    <property type="match status" value="1"/>
</dbReference>
<dbReference type="InterPro" id="IPR015797">
    <property type="entry name" value="NUDIX_hydrolase-like_dom_sf"/>
</dbReference>
<evidence type="ECO:0000256" key="10">
    <source>
        <dbReference type="ARBA" id="ARBA00023004"/>
    </source>
</evidence>
<dbReference type="InterPro" id="IPR044298">
    <property type="entry name" value="MIG/MutY"/>
</dbReference>
<evidence type="ECO:0000256" key="9">
    <source>
        <dbReference type="ARBA" id="ARBA00022801"/>
    </source>
</evidence>
<comment type="similarity">
    <text evidence="3 14">Belongs to the Nth/MutY family.</text>
</comment>
<dbReference type="SUPFAM" id="SSF48150">
    <property type="entry name" value="DNA-glycosylase"/>
    <property type="match status" value="1"/>
</dbReference>
<dbReference type="GO" id="GO:0006284">
    <property type="term" value="P:base-excision repair"/>
    <property type="evidence" value="ECO:0007669"/>
    <property type="project" value="UniProtKB-UniRule"/>
</dbReference>